<feature type="region of interest" description="Disordered" evidence="1">
    <location>
        <begin position="55"/>
        <end position="91"/>
    </location>
</feature>
<dbReference type="EMBL" id="NKUJ01000168">
    <property type="protein sequence ID" value="RMJ11431.1"/>
    <property type="molecule type" value="Genomic_DNA"/>
</dbReference>
<proteinExistence type="predicted"/>
<dbReference type="OrthoDB" id="5066950at2759"/>
<protein>
    <submittedName>
        <fullName evidence="2">Uncharacterized protein</fullName>
    </submittedName>
</protein>
<evidence type="ECO:0000313" key="3">
    <source>
        <dbReference type="Proteomes" id="UP000277212"/>
    </source>
</evidence>
<evidence type="ECO:0000256" key="1">
    <source>
        <dbReference type="SAM" id="MobiDB-lite"/>
    </source>
</evidence>
<gene>
    <name evidence="2" type="ORF">CDV36_008950</name>
</gene>
<accession>A0A3M2S1L1</accession>
<name>A0A3M2S1L1_9HYPO</name>
<reference evidence="2 3" key="1">
    <citation type="submission" date="2017-06" db="EMBL/GenBank/DDBJ databases">
        <title>Comparative genomic analysis of Ambrosia Fusariam Clade fungi.</title>
        <authorList>
            <person name="Stajich J.E."/>
            <person name="Carrillo J."/>
            <person name="Kijimoto T."/>
            <person name="Eskalen A."/>
            <person name="O'Donnell K."/>
            <person name="Kasson M."/>
        </authorList>
    </citation>
    <scope>NUCLEOTIDE SEQUENCE [LARGE SCALE GENOMIC DNA]</scope>
    <source>
        <strain evidence="2">UCR3666</strain>
    </source>
</reference>
<evidence type="ECO:0000313" key="2">
    <source>
        <dbReference type="EMBL" id="RMJ11431.1"/>
    </source>
</evidence>
<dbReference type="AlphaFoldDB" id="A0A3M2S1L1"/>
<organism evidence="2 3">
    <name type="scientific">Fusarium kuroshium</name>
    <dbReference type="NCBI Taxonomy" id="2010991"/>
    <lineage>
        <taxon>Eukaryota</taxon>
        <taxon>Fungi</taxon>
        <taxon>Dikarya</taxon>
        <taxon>Ascomycota</taxon>
        <taxon>Pezizomycotina</taxon>
        <taxon>Sordariomycetes</taxon>
        <taxon>Hypocreomycetidae</taxon>
        <taxon>Hypocreales</taxon>
        <taxon>Nectriaceae</taxon>
        <taxon>Fusarium</taxon>
        <taxon>Fusarium solani species complex</taxon>
    </lineage>
</organism>
<keyword evidence="3" id="KW-1185">Reference proteome</keyword>
<feature type="compositionally biased region" description="Polar residues" evidence="1">
    <location>
        <begin position="80"/>
        <end position="91"/>
    </location>
</feature>
<sequence>MIFTIRTLTINLRSTLFTIINHFSQVTRSFKFSTEHFSHQTNSLSTSHAAPVTMGFRSSSMGSQSGSASQPGLPAPPYQDMSTPSMSEMSQGEAQNPTMVSQYSIGPQQAQAPLMMMTTGGDRLPIKVVDPCTPTKTEDKELEYEHDEFLVLDTYIWVEEKRRNRDVFAWANTLGCNRFWTREQKKGFKQTIKDLKKFKPNQLSGHVSNNVNRRLAKLEIMQIRVMAGHENSWLFHSLSDEKPRMQKTRQAWEEEERVTRDQIRKETIESLIHCGAMTAGDLRALDYA</sequence>
<feature type="compositionally biased region" description="Low complexity" evidence="1">
    <location>
        <begin position="58"/>
        <end position="70"/>
    </location>
</feature>
<dbReference type="Proteomes" id="UP000277212">
    <property type="component" value="Unassembled WGS sequence"/>
</dbReference>
<comment type="caution">
    <text evidence="2">The sequence shown here is derived from an EMBL/GenBank/DDBJ whole genome shotgun (WGS) entry which is preliminary data.</text>
</comment>